<dbReference type="PRINTS" id="PR00109">
    <property type="entry name" value="TYRKINASE"/>
</dbReference>
<evidence type="ECO:0000313" key="16">
    <source>
        <dbReference type="Proteomes" id="UP000014760"/>
    </source>
</evidence>
<keyword evidence="5 12" id="KW-0418">Kinase</keyword>
<reference evidence="16" key="2">
    <citation type="journal article" date="2013" name="Nature">
        <title>Insights into bilaterian evolution from three spiralian genomes.</title>
        <authorList>
            <person name="Simakov O."/>
            <person name="Marletaz F."/>
            <person name="Cho S.J."/>
            <person name="Edsinger-Gonzales E."/>
            <person name="Havlak P."/>
            <person name="Hellsten U."/>
            <person name="Kuo D.H."/>
            <person name="Larsson T."/>
            <person name="Lv J."/>
            <person name="Arendt D."/>
            <person name="Savage R."/>
            <person name="Osoegawa K."/>
            <person name="de Jong P."/>
            <person name="Grimwood J."/>
            <person name="Chapman J.A."/>
            <person name="Shapiro H."/>
            <person name="Aerts A."/>
            <person name="Otillar R.P."/>
            <person name="Terry A.Y."/>
            <person name="Boore J.L."/>
            <person name="Grigoriev I.V."/>
            <person name="Lindberg D.R."/>
            <person name="Seaver E.C."/>
            <person name="Weisblat D.A."/>
            <person name="Putnam N.H."/>
            <person name="Rokhsar D.S."/>
        </authorList>
    </citation>
    <scope>NUCLEOTIDE SEQUENCE</scope>
    <source>
        <strain evidence="16">I ESC-2004</strain>
    </source>
</reference>
<accession>X1Z505</accession>
<dbReference type="PRINTS" id="PR00401">
    <property type="entry name" value="SH2DOMAIN"/>
</dbReference>
<keyword evidence="4 11" id="KW-0547">Nucleotide-binding</keyword>
<protein>
    <recommendedName>
        <fullName evidence="12">Tyrosine-protein kinase</fullName>
        <ecNumber evidence="12">2.7.10.2</ecNumber>
    </recommendedName>
</protein>
<dbReference type="Gene3D" id="3.30.200.20">
    <property type="entry name" value="Phosphorylase Kinase, domain 1"/>
    <property type="match status" value="1"/>
</dbReference>
<dbReference type="SUPFAM" id="SSF55550">
    <property type="entry name" value="SH2 domain"/>
    <property type="match status" value="1"/>
</dbReference>
<dbReference type="InterPro" id="IPR008266">
    <property type="entry name" value="Tyr_kinase_AS"/>
</dbReference>
<dbReference type="AlphaFoldDB" id="X1Z505"/>
<evidence type="ECO:0000256" key="11">
    <source>
        <dbReference type="PROSITE-ProRule" id="PRU10141"/>
    </source>
</evidence>
<evidence type="ECO:0000256" key="8">
    <source>
        <dbReference type="ARBA" id="ARBA00023137"/>
    </source>
</evidence>
<evidence type="ECO:0000259" key="14">
    <source>
        <dbReference type="PROSITE" id="PS50011"/>
    </source>
</evidence>
<dbReference type="EMBL" id="AMQN01000437">
    <property type="status" value="NOT_ANNOTATED_CDS"/>
    <property type="molecule type" value="Genomic_DNA"/>
</dbReference>
<dbReference type="OrthoDB" id="4062651at2759"/>
<evidence type="ECO:0000259" key="13">
    <source>
        <dbReference type="PROSITE" id="PS50001"/>
    </source>
</evidence>
<dbReference type="InterPro" id="IPR020635">
    <property type="entry name" value="Tyr_kinase_cat_dom"/>
</dbReference>
<keyword evidence="2" id="KW-0597">Phosphoprotein</keyword>
<dbReference type="InterPro" id="IPR000980">
    <property type="entry name" value="SH2"/>
</dbReference>
<dbReference type="PROSITE" id="PS50001">
    <property type="entry name" value="SH2"/>
    <property type="match status" value="1"/>
</dbReference>
<dbReference type="EC" id="2.7.10.2" evidence="12"/>
<dbReference type="PROSITE" id="PS00109">
    <property type="entry name" value="PROTEIN_KINASE_TYR"/>
    <property type="match status" value="1"/>
</dbReference>
<evidence type="ECO:0000256" key="4">
    <source>
        <dbReference type="ARBA" id="ARBA00022741"/>
    </source>
</evidence>
<comment type="similarity">
    <text evidence="12">Belongs to the protein kinase superfamily. Tyr protein kinase family.</text>
</comment>
<reference evidence="16" key="1">
    <citation type="submission" date="2012-12" db="EMBL/GenBank/DDBJ databases">
        <authorList>
            <person name="Hellsten U."/>
            <person name="Grimwood J."/>
            <person name="Chapman J.A."/>
            <person name="Shapiro H."/>
            <person name="Aerts A."/>
            <person name="Otillar R.P."/>
            <person name="Terry A.Y."/>
            <person name="Boore J.L."/>
            <person name="Simakov O."/>
            <person name="Marletaz F."/>
            <person name="Cho S.-J."/>
            <person name="Edsinger-Gonzales E."/>
            <person name="Havlak P."/>
            <person name="Kuo D.-H."/>
            <person name="Larsson T."/>
            <person name="Lv J."/>
            <person name="Arendt D."/>
            <person name="Savage R."/>
            <person name="Osoegawa K."/>
            <person name="de Jong P."/>
            <person name="Lindberg D.R."/>
            <person name="Seaver E.C."/>
            <person name="Weisblat D.A."/>
            <person name="Putnam N.H."/>
            <person name="Grigoriev I.V."/>
            <person name="Rokhsar D.S."/>
        </authorList>
    </citation>
    <scope>NUCLEOTIDE SEQUENCE</scope>
    <source>
        <strain evidence="16">I ESC-2004</strain>
    </source>
</reference>
<dbReference type="SUPFAM" id="SSF56112">
    <property type="entry name" value="Protein kinase-like (PK-like)"/>
    <property type="match status" value="1"/>
</dbReference>
<dbReference type="InterPro" id="IPR017441">
    <property type="entry name" value="Protein_kinase_ATP_BS"/>
</dbReference>
<comment type="catalytic activity">
    <reaction evidence="9 12">
        <text>L-tyrosyl-[protein] + ATP = O-phospho-L-tyrosyl-[protein] + ADP + H(+)</text>
        <dbReference type="Rhea" id="RHEA:10596"/>
        <dbReference type="Rhea" id="RHEA-COMP:10136"/>
        <dbReference type="Rhea" id="RHEA-COMP:20101"/>
        <dbReference type="ChEBI" id="CHEBI:15378"/>
        <dbReference type="ChEBI" id="CHEBI:30616"/>
        <dbReference type="ChEBI" id="CHEBI:46858"/>
        <dbReference type="ChEBI" id="CHEBI:61978"/>
        <dbReference type="ChEBI" id="CHEBI:456216"/>
        <dbReference type="EC" id="2.7.10.2"/>
    </reaction>
</comment>
<keyword evidence="16" id="KW-1185">Reference proteome</keyword>
<evidence type="ECO:0000256" key="2">
    <source>
        <dbReference type="ARBA" id="ARBA00022553"/>
    </source>
</evidence>
<dbReference type="SMART" id="SM00219">
    <property type="entry name" value="TyrKc"/>
    <property type="match status" value="1"/>
</dbReference>
<keyword evidence="7 10" id="KW-0727">SH2 domain</keyword>
<evidence type="ECO:0000256" key="12">
    <source>
        <dbReference type="RuleBase" id="RU362096"/>
    </source>
</evidence>
<dbReference type="PROSITE" id="PS00107">
    <property type="entry name" value="PROTEIN_KINASE_ATP"/>
    <property type="match status" value="1"/>
</dbReference>
<feature type="binding site" evidence="11">
    <location>
        <position position="130"/>
    </location>
    <ligand>
        <name>ATP</name>
        <dbReference type="ChEBI" id="CHEBI:30616"/>
    </ligand>
</feature>
<evidence type="ECO:0000256" key="6">
    <source>
        <dbReference type="ARBA" id="ARBA00022840"/>
    </source>
</evidence>
<evidence type="ECO:0000256" key="10">
    <source>
        <dbReference type="PROSITE-ProRule" id="PRU00191"/>
    </source>
</evidence>
<evidence type="ECO:0000256" key="3">
    <source>
        <dbReference type="ARBA" id="ARBA00022679"/>
    </source>
</evidence>
<dbReference type="Gene3D" id="1.10.510.10">
    <property type="entry name" value="Transferase(Phosphotransferase) domain 1"/>
    <property type="match status" value="1"/>
</dbReference>
<dbReference type="Pfam" id="PF07714">
    <property type="entry name" value="PK_Tyr_Ser-Thr"/>
    <property type="match status" value="1"/>
</dbReference>
<keyword evidence="8 12" id="KW-0829">Tyrosine-protein kinase</keyword>
<dbReference type="InterPro" id="IPR036860">
    <property type="entry name" value="SH2_dom_sf"/>
</dbReference>
<dbReference type="FunFam" id="1.10.510.10:FF:000399">
    <property type="entry name" value="Tyrosine-protein kinase"/>
    <property type="match status" value="1"/>
</dbReference>
<keyword evidence="3 12" id="KW-0808">Transferase</keyword>
<dbReference type="Proteomes" id="UP000014760">
    <property type="component" value="Unassembled WGS sequence"/>
</dbReference>
<proteinExistence type="inferred from homology"/>
<evidence type="ECO:0000256" key="9">
    <source>
        <dbReference type="ARBA" id="ARBA00051245"/>
    </source>
</evidence>
<dbReference type="OMA" id="DKQLMLP"/>
<dbReference type="CDD" id="cd05034">
    <property type="entry name" value="PTKc_Src_like"/>
    <property type="match status" value="1"/>
</dbReference>
<evidence type="ECO:0000256" key="7">
    <source>
        <dbReference type="ARBA" id="ARBA00022999"/>
    </source>
</evidence>
<feature type="domain" description="SH2" evidence="13">
    <location>
        <begin position="1"/>
        <end position="83"/>
    </location>
</feature>
<dbReference type="PROSITE" id="PS50011">
    <property type="entry name" value="PROTEIN_KINASE_DOM"/>
    <property type="match status" value="1"/>
</dbReference>
<dbReference type="EnsemblMetazoa" id="CapteT147816">
    <property type="protein sequence ID" value="CapteP147816"/>
    <property type="gene ID" value="CapteG147816"/>
</dbReference>
<dbReference type="Gene3D" id="3.30.505.10">
    <property type="entry name" value="SH2 domain"/>
    <property type="match status" value="1"/>
</dbReference>
<dbReference type="PANTHER" id="PTHR24418">
    <property type="entry name" value="TYROSINE-PROTEIN KINASE"/>
    <property type="match status" value="1"/>
</dbReference>
<dbReference type="InterPro" id="IPR011009">
    <property type="entry name" value="Kinase-like_dom_sf"/>
</dbReference>
<dbReference type="Pfam" id="PF00017">
    <property type="entry name" value="SH2"/>
    <property type="match status" value="1"/>
</dbReference>
<dbReference type="GO" id="GO:0004715">
    <property type="term" value="F:non-membrane spanning protein tyrosine kinase activity"/>
    <property type="evidence" value="ECO:0007669"/>
    <property type="project" value="UniProtKB-EC"/>
</dbReference>
<feature type="domain" description="Protein kinase" evidence="14">
    <location>
        <begin position="102"/>
        <end position="366"/>
    </location>
</feature>
<dbReference type="GO" id="GO:0005524">
    <property type="term" value="F:ATP binding"/>
    <property type="evidence" value="ECO:0007669"/>
    <property type="project" value="UniProtKB-UniRule"/>
</dbReference>
<evidence type="ECO:0000256" key="1">
    <source>
        <dbReference type="ARBA" id="ARBA00022443"/>
    </source>
</evidence>
<dbReference type="InterPro" id="IPR050198">
    <property type="entry name" value="Non-receptor_tyrosine_kinases"/>
</dbReference>
<keyword evidence="6 11" id="KW-0067">ATP-binding</keyword>
<evidence type="ECO:0000313" key="15">
    <source>
        <dbReference type="EnsemblMetazoa" id="CapteP147816"/>
    </source>
</evidence>
<organism evidence="15 16">
    <name type="scientific">Capitella teleta</name>
    <name type="common">Polychaete worm</name>
    <dbReference type="NCBI Taxonomy" id="283909"/>
    <lineage>
        <taxon>Eukaryota</taxon>
        <taxon>Metazoa</taxon>
        <taxon>Spiralia</taxon>
        <taxon>Lophotrochozoa</taxon>
        <taxon>Annelida</taxon>
        <taxon>Polychaeta</taxon>
        <taxon>Sedentaria</taxon>
        <taxon>Scolecida</taxon>
        <taxon>Capitellidae</taxon>
        <taxon>Capitella</taxon>
    </lineage>
</organism>
<dbReference type="InterPro" id="IPR001245">
    <property type="entry name" value="Ser-Thr/Tyr_kinase_cat_dom"/>
</dbReference>
<keyword evidence="1" id="KW-0728">SH3 domain</keyword>
<dbReference type="HOGENOM" id="CLU_000288_7_2_1"/>
<reference evidence="15" key="3">
    <citation type="submission" date="2015-06" db="UniProtKB">
        <authorList>
            <consortium name="EnsemblMetazoa"/>
        </authorList>
    </citation>
    <scope>IDENTIFICATION</scope>
</reference>
<name>X1Z505_CAPTE</name>
<dbReference type="SMART" id="SM00252">
    <property type="entry name" value="SH2"/>
    <property type="match status" value="1"/>
</dbReference>
<dbReference type="InterPro" id="IPR000719">
    <property type="entry name" value="Prot_kinase_dom"/>
</dbReference>
<sequence>MQGNPQGTFLIRPSQGLPASYALSIRDFDTEKNDVTIKHYRIRKKDSGGVFISPKRVFENNIALVEHYKKIADGLCCSLTKVCPKEPEPIPFKEIEVERGAIKMLRMLGGGQFGEVWAGKWRNQVDVAVKTLKPGQMTAVAFLEEAKIMHRLRHRKLVQLMGVCSTREPIYIITELMVHGSLLDYLRKDEGRTLTLKELLDMAAQIADGMAYLEVKNYVHRDLRAANILVGENNVKVADFGLARLTSSIDHSEDENVYLANEATKFPIKWTAPEAAFDRKFSIKSDVWSYGILLYEMITYGRVPYPGMDNRTTLEQVEKGYRMAKPSGYNIDCPDEYYQIMLDCWNKIPDKRPTFEYLKSTFEDYFVSTERSYSDSGF</sequence>
<dbReference type="FunFam" id="3.30.200.20:FF:000053">
    <property type="entry name" value="Tyrosine-protein kinase"/>
    <property type="match status" value="1"/>
</dbReference>
<evidence type="ECO:0000256" key="5">
    <source>
        <dbReference type="ARBA" id="ARBA00022777"/>
    </source>
</evidence>